<keyword evidence="1 3" id="KW-0328">Glycosyltransferase</keyword>
<dbReference type="AlphaFoldDB" id="A0A7M7P965"/>
<reference evidence="5" key="2">
    <citation type="submission" date="2021-01" db="UniProtKB">
        <authorList>
            <consortium name="EnsemblMetazoa"/>
        </authorList>
    </citation>
    <scope>IDENTIFICATION</scope>
</reference>
<evidence type="ECO:0000256" key="1">
    <source>
        <dbReference type="ARBA" id="ARBA00022676"/>
    </source>
</evidence>
<dbReference type="PANTHER" id="PTHR13132:SF29">
    <property type="entry name" value="ALPHA-(1,6)-FUCOSYLTRANSFERASE"/>
    <property type="match status" value="1"/>
</dbReference>
<dbReference type="Pfam" id="PF19745">
    <property type="entry name" value="FUT8_N_cat"/>
    <property type="match status" value="1"/>
</dbReference>
<evidence type="ECO:0000256" key="2">
    <source>
        <dbReference type="ARBA" id="ARBA00022679"/>
    </source>
</evidence>
<dbReference type="GO" id="GO:0046921">
    <property type="term" value="F:alpha-(1-&gt;6)-fucosyltransferase activity"/>
    <property type="evidence" value="ECO:0000318"/>
    <property type="project" value="GO_Central"/>
</dbReference>
<dbReference type="PANTHER" id="PTHR13132">
    <property type="entry name" value="ALPHA- 1,6 -FUCOSYLTRANSFERASE"/>
    <property type="match status" value="1"/>
</dbReference>
<dbReference type="GO" id="GO:0006487">
    <property type="term" value="P:protein N-linked glycosylation"/>
    <property type="evidence" value="ECO:0000318"/>
    <property type="project" value="GO_Central"/>
</dbReference>
<dbReference type="OMA" id="YMENELF"/>
<dbReference type="OrthoDB" id="2014825at2759"/>
<dbReference type="RefSeq" id="XP_030847939.1">
    <property type="nucleotide sequence ID" value="XM_030992079.1"/>
</dbReference>
<feature type="domain" description="GT23" evidence="4">
    <location>
        <begin position="98"/>
        <end position="387"/>
    </location>
</feature>
<evidence type="ECO:0000256" key="3">
    <source>
        <dbReference type="PROSITE-ProRule" id="PRU00992"/>
    </source>
</evidence>
<feature type="region of interest" description="Important for donor substrate binding" evidence="3">
    <location>
        <begin position="259"/>
        <end position="260"/>
    </location>
</feature>
<evidence type="ECO:0000259" key="4">
    <source>
        <dbReference type="PROSITE" id="PS51659"/>
    </source>
</evidence>
<dbReference type="FunFam" id="3.40.50.11350:FF:000025">
    <property type="entry name" value="Uncharacterized protein"/>
    <property type="match status" value="1"/>
</dbReference>
<name>A0A7M7P965_STRPU</name>
<accession>A0A7M7P965</accession>
<dbReference type="InParanoid" id="A0A7M7P965"/>
<comment type="similarity">
    <text evidence="3">Belongs to the glycosyltransferase 23 family.</text>
</comment>
<sequence>MNKLYKLMLTITLALVIVSLNVFDQSLWSNQHSKHFEHDSPSKDIRKHAQEQKYIILDNNTLSQGDGNSSWKQNESKKLSNLIQQRLHFLQNPPDCSKAKKIVCNFEVRCGFGCQTHHLSFCMIMAYGTGRTLILESKGWDYAEEGWEKFFRPLSENCLDRKGETTGKWTSPEENENIQVVELPIVGWLSQDLRPDFLPLAIPEDISERLERVHGNPAVWWIGQIMTYILRPQPQLQELMDNETAALGFTHPIVGVQVRRTDKLVQEAKFHFIEEYMLYVEEFYQELEKRQEVPVRRIFLATDEASLLEEAKKKYPGYVFVSDNTISQSAKVSTRLSEESLMGIIYDIHLLARSDFLVCTCTSNVCRLAYEMMQDYHVDASTKVRSVDIGYYWYGQRPNSLGKRVKMPLYEGSENIPL</sequence>
<dbReference type="PROSITE" id="PS51659">
    <property type="entry name" value="GT23"/>
    <property type="match status" value="1"/>
</dbReference>
<dbReference type="KEGG" id="spu:100893980"/>
<organism evidence="5 6">
    <name type="scientific">Strongylocentrotus purpuratus</name>
    <name type="common">Purple sea urchin</name>
    <dbReference type="NCBI Taxonomy" id="7668"/>
    <lineage>
        <taxon>Eukaryota</taxon>
        <taxon>Metazoa</taxon>
        <taxon>Echinodermata</taxon>
        <taxon>Eleutherozoa</taxon>
        <taxon>Echinozoa</taxon>
        <taxon>Echinoidea</taxon>
        <taxon>Euechinoidea</taxon>
        <taxon>Echinacea</taxon>
        <taxon>Camarodonta</taxon>
        <taxon>Echinidea</taxon>
        <taxon>Strongylocentrotidae</taxon>
        <taxon>Strongylocentrotus</taxon>
    </lineage>
</organism>
<dbReference type="InterPro" id="IPR027350">
    <property type="entry name" value="GT23_dom"/>
</dbReference>
<proteinExistence type="inferred from homology"/>
<dbReference type="Gene3D" id="3.40.50.11350">
    <property type="match status" value="1"/>
</dbReference>
<keyword evidence="2 3" id="KW-0808">Transferase</keyword>
<protein>
    <recommendedName>
        <fullName evidence="4">GT23 domain-containing protein</fullName>
    </recommendedName>
</protein>
<evidence type="ECO:0000313" key="5">
    <source>
        <dbReference type="EnsemblMetazoa" id="XP_030847939"/>
    </source>
</evidence>
<dbReference type="CDD" id="cd11300">
    <property type="entry name" value="Fut8_like"/>
    <property type="match status" value="1"/>
</dbReference>
<keyword evidence="6" id="KW-1185">Reference proteome</keyword>
<dbReference type="InterPro" id="IPR045573">
    <property type="entry name" value="Fut8_N_cat"/>
</dbReference>
<dbReference type="EnsemblMetazoa" id="XM_030992079">
    <property type="protein sequence ID" value="XP_030847939"/>
    <property type="gene ID" value="LOC100893980"/>
</dbReference>
<reference evidence="6" key="1">
    <citation type="submission" date="2015-02" db="EMBL/GenBank/DDBJ databases">
        <title>Genome sequencing for Strongylocentrotus purpuratus.</title>
        <authorList>
            <person name="Murali S."/>
            <person name="Liu Y."/>
            <person name="Vee V."/>
            <person name="English A."/>
            <person name="Wang M."/>
            <person name="Skinner E."/>
            <person name="Han Y."/>
            <person name="Muzny D.M."/>
            <person name="Worley K.C."/>
            <person name="Gibbs R.A."/>
        </authorList>
    </citation>
    <scope>NUCLEOTIDE SEQUENCE</scope>
</reference>
<dbReference type="GeneID" id="100893980"/>
<dbReference type="Proteomes" id="UP000007110">
    <property type="component" value="Unassembled WGS sequence"/>
</dbReference>
<evidence type="ECO:0000313" key="6">
    <source>
        <dbReference type="Proteomes" id="UP000007110"/>
    </source>
</evidence>